<evidence type="ECO:0000313" key="2">
    <source>
        <dbReference type="Proteomes" id="UP000183832"/>
    </source>
</evidence>
<name>A0A1J1IPW1_9DIPT</name>
<gene>
    <name evidence="1" type="ORF">CLUMA_CG014752</name>
</gene>
<protein>
    <submittedName>
        <fullName evidence="1">CLUMA_CG014752, isoform A</fullName>
    </submittedName>
</protein>
<dbReference type="EMBL" id="CVRI01000055">
    <property type="protein sequence ID" value="CRL01580.1"/>
    <property type="molecule type" value="Genomic_DNA"/>
</dbReference>
<sequence length="88" mass="10409">MLEKTKEEIEIKKKYNKRQDILKISETRAKKRKNGDEEKSLKENALTKQPDEASWNILKLTNLSPMSDLTRMRSDTFQSHFLIAWDVV</sequence>
<organism evidence="1 2">
    <name type="scientific">Clunio marinus</name>
    <dbReference type="NCBI Taxonomy" id="568069"/>
    <lineage>
        <taxon>Eukaryota</taxon>
        <taxon>Metazoa</taxon>
        <taxon>Ecdysozoa</taxon>
        <taxon>Arthropoda</taxon>
        <taxon>Hexapoda</taxon>
        <taxon>Insecta</taxon>
        <taxon>Pterygota</taxon>
        <taxon>Neoptera</taxon>
        <taxon>Endopterygota</taxon>
        <taxon>Diptera</taxon>
        <taxon>Nematocera</taxon>
        <taxon>Chironomoidea</taxon>
        <taxon>Chironomidae</taxon>
        <taxon>Clunio</taxon>
    </lineage>
</organism>
<proteinExistence type="predicted"/>
<keyword evidence="2" id="KW-1185">Reference proteome</keyword>
<dbReference type="AlphaFoldDB" id="A0A1J1IPW1"/>
<accession>A0A1J1IPW1</accession>
<evidence type="ECO:0000313" key="1">
    <source>
        <dbReference type="EMBL" id="CRL01580.1"/>
    </source>
</evidence>
<dbReference type="Proteomes" id="UP000183832">
    <property type="component" value="Unassembled WGS sequence"/>
</dbReference>
<reference evidence="1 2" key="1">
    <citation type="submission" date="2015-04" db="EMBL/GenBank/DDBJ databases">
        <authorList>
            <person name="Syromyatnikov M.Y."/>
            <person name="Popov V.N."/>
        </authorList>
    </citation>
    <scope>NUCLEOTIDE SEQUENCE [LARGE SCALE GENOMIC DNA]</scope>
</reference>